<dbReference type="SUPFAM" id="SSF53850">
    <property type="entry name" value="Periplasmic binding protein-like II"/>
    <property type="match status" value="1"/>
</dbReference>
<dbReference type="Gene3D" id="3.40.190.10">
    <property type="entry name" value="Periplasmic binding protein-like II"/>
    <property type="match status" value="2"/>
</dbReference>
<dbReference type="EMBL" id="JAWCUD010000003">
    <property type="protein sequence ID" value="MDU0202103.1"/>
    <property type="molecule type" value="Genomic_DNA"/>
</dbReference>
<dbReference type="RefSeq" id="WP_315952086.1">
    <property type="nucleotide sequence ID" value="NZ_JAWCUD010000003.1"/>
</dbReference>
<organism evidence="1 2">
    <name type="scientific">Paenibacillus violae</name>
    <dbReference type="NCBI Taxonomy" id="3077234"/>
    <lineage>
        <taxon>Bacteria</taxon>
        <taxon>Bacillati</taxon>
        <taxon>Bacillota</taxon>
        <taxon>Bacilli</taxon>
        <taxon>Bacillales</taxon>
        <taxon>Paenibacillaceae</taxon>
        <taxon>Paenibacillus</taxon>
    </lineage>
</organism>
<protein>
    <submittedName>
        <fullName evidence="1">Extracellular solute-binding protein</fullName>
    </submittedName>
</protein>
<dbReference type="PANTHER" id="PTHR43649">
    <property type="entry name" value="ARABINOSE-BINDING PROTEIN-RELATED"/>
    <property type="match status" value="1"/>
</dbReference>
<dbReference type="InterPro" id="IPR050490">
    <property type="entry name" value="Bact_solute-bd_prot1"/>
</dbReference>
<dbReference type="InterPro" id="IPR006059">
    <property type="entry name" value="SBP"/>
</dbReference>
<dbReference type="PANTHER" id="PTHR43649:SF14">
    <property type="entry name" value="BLR3389 PROTEIN"/>
    <property type="match status" value="1"/>
</dbReference>
<reference evidence="1 2" key="1">
    <citation type="submission" date="2023-10" db="EMBL/GenBank/DDBJ databases">
        <title>Paenibacillus strain PFR10 Genome sequencing and assembly.</title>
        <authorList>
            <person name="Kim I."/>
        </authorList>
    </citation>
    <scope>NUCLEOTIDE SEQUENCE [LARGE SCALE GENOMIC DNA]</scope>
    <source>
        <strain evidence="1 2">PFR10</strain>
    </source>
</reference>
<dbReference type="Pfam" id="PF01547">
    <property type="entry name" value="SBP_bac_1"/>
    <property type="match status" value="1"/>
</dbReference>
<proteinExistence type="predicted"/>
<accession>A0ABU3RCW5</accession>
<sequence length="433" mass="49247">MNRTHKLNLLIAAVLLVTLLFTIYSRRDAPNVSQSPPAAPSVSSAPVKITFWNVETNDLRQALLNQSIQAFNQTHKAVQIVPYFYEVETYKAKLKLSMISGKMPDLFYYWTGESFKYMVDSQIIADLTEKMQERPAFMKQFYPEALQYATYYDRLYGLPHTTSHVVFWYNKRIFAQYGIMPPQTWDELMSTAQQLLNNGIPPFTVSGKERWPLLNWFAYLSNRMGGSTPFQHAIKKTGDFTDPAFLEGAQLFRGLITAKMFVPGFLGLDGPKAEDILLKGEAAMYLQGDWVAEKMLSNPDIGYFRFPTVHGKGDPQVYYGGYSSGWAISANSNRDAAFEVLSSMLGMEERKKVVEASGLLSTAKDMPLDRNIMNPLVYDFVTFIEKDPVDFFGYYDQEIDPHRSQLLLNAVVTMASAPTMSQEEIEDLLKQIR</sequence>
<keyword evidence="2" id="KW-1185">Reference proteome</keyword>
<dbReference type="Proteomes" id="UP001260980">
    <property type="component" value="Unassembled WGS sequence"/>
</dbReference>
<evidence type="ECO:0000313" key="1">
    <source>
        <dbReference type="EMBL" id="MDU0202103.1"/>
    </source>
</evidence>
<comment type="caution">
    <text evidence="1">The sequence shown here is derived from an EMBL/GenBank/DDBJ whole genome shotgun (WGS) entry which is preliminary data.</text>
</comment>
<name>A0ABU3RCW5_9BACL</name>
<gene>
    <name evidence="1" type="ORF">RQP52_13430</name>
</gene>
<evidence type="ECO:0000313" key="2">
    <source>
        <dbReference type="Proteomes" id="UP001260980"/>
    </source>
</evidence>